<reference evidence="1 2" key="1">
    <citation type="submission" date="2018-09" db="EMBL/GenBank/DDBJ databases">
        <title>Genome sequencing of strain BHWM-4.</title>
        <authorList>
            <person name="Heo J."/>
            <person name="Kim S.-J."/>
            <person name="Kwon S.-W."/>
        </authorList>
    </citation>
    <scope>NUCLEOTIDE SEQUENCE [LARGE SCALE GENOMIC DNA]</scope>
    <source>
        <strain evidence="1 2">BHWM-4</strain>
    </source>
</reference>
<evidence type="ECO:0000313" key="2">
    <source>
        <dbReference type="Proteomes" id="UP000272003"/>
    </source>
</evidence>
<organism evidence="1 2">
    <name type="scientific">Apilactobacillus bombintestini</name>
    <dbReference type="NCBI Taxonomy" id="2419772"/>
    <lineage>
        <taxon>Bacteria</taxon>
        <taxon>Bacillati</taxon>
        <taxon>Bacillota</taxon>
        <taxon>Bacilli</taxon>
        <taxon>Lactobacillales</taxon>
        <taxon>Lactobacillaceae</taxon>
        <taxon>Apilactobacillus</taxon>
    </lineage>
</organism>
<dbReference type="OrthoDB" id="117366at2"/>
<proteinExistence type="predicted"/>
<protein>
    <submittedName>
        <fullName evidence="1">Aggregation promoting factor surface protein</fullName>
    </submittedName>
</protein>
<gene>
    <name evidence="1" type="ORF">D7I45_00795</name>
</gene>
<keyword evidence="2" id="KW-1185">Reference proteome</keyword>
<dbReference type="AlphaFoldDB" id="A0A387ASD2"/>
<sequence length="123" mass="14758">MRTISQNIVKFTVIAVTSFLMLFALNIANNNVSASAAGHWQHVAERKLSKKQIRARRWVSFHESTNRYHVRNGICYGKFQLNEYYLHGNHSKKNQELTANRYVKHRYGTWVKAKHFWQRHHWY</sequence>
<dbReference type="KEGG" id="abom:D7I45_00795"/>
<name>A0A387ASD2_9LACO</name>
<accession>A0A387ASD2</accession>
<evidence type="ECO:0000313" key="1">
    <source>
        <dbReference type="EMBL" id="AYF92125.1"/>
    </source>
</evidence>
<dbReference type="EMBL" id="CP032626">
    <property type="protein sequence ID" value="AYF92125.1"/>
    <property type="molecule type" value="Genomic_DNA"/>
</dbReference>
<dbReference type="Proteomes" id="UP000272003">
    <property type="component" value="Chromosome"/>
</dbReference>
<dbReference type="RefSeq" id="WP_120783899.1">
    <property type="nucleotide sequence ID" value="NZ_CP032626.1"/>
</dbReference>